<sequence>MTQLWNPRPWIRWIILEIQNAHPIFQLLSALAVLIVISELFTPTDKTPRIVRISVSLSCYPWVSRLHSSTCSSVASALSMKRT</sequence>
<name>A0A6A4GXI9_9AGAR</name>
<evidence type="ECO:0000313" key="2">
    <source>
        <dbReference type="EMBL" id="KAE9390070.1"/>
    </source>
</evidence>
<gene>
    <name evidence="2" type="ORF">BT96DRAFT_356029</name>
</gene>
<dbReference type="Proteomes" id="UP000799118">
    <property type="component" value="Unassembled WGS sequence"/>
</dbReference>
<protein>
    <submittedName>
        <fullName evidence="2">Uncharacterized protein</fullName>
    </submittedName>
</protein>
<evidence type="ECO:0000256" key="1">
    <source>
        <dbReference type="SAM" id="Phobius"/>
    </source>
</evidence>
<keyword evidence="1" id="KW-0472">Membrane</keyword>
<keyword evidence="1" id="KW-0812">Transmembrane</keyword>
<evidence type="ECO:0000313" key="3">
    <source>
        <dbReference type="Proteomes" id="UP000799118"/>
    </source>
</evidence>
<feature type="transmembrane region" description="Helical" evidence="1">
    <location>
        <begin position="24"/>
        <end position="42"/>
    </location>
</feature>
<proteinExistence type="predicted"/>
<organism evidence="2 3">
    <name type="scientific">Gymnopus androsaceus JB14</name>
    <dbReference type="NCBI Taxonomy" id="1447944"/>
    <lineage>
        <taxon>Eukaryota</taxon>
        <taxon>Fungi</taxon>
        <taxon>Dikarya</taxon>
        <taxon>Basidiomycota</taxon>
        <taxon>Agaricomycotina</taxon>
        <taxon>Agaricomycetes</taxon>
        <taxon>Agaricomycetidae</taxon>
        <taxon>Agaricales</taxon>
        <taxon>Marasmiineae</taxon>
        <taxon>Omphalotaceae</taxon>
        <taxon>Gymnopus</taxon>
    </lineage>
</organism>
<keyword evidence="3" id="KW-1185">Reference proteome</keyword>
<dbReference type="EMBL" id="ML769671">
    <property type="protein sequence ID" value="KAE9390070.1"/>
    <property type="molecule type" value="Genomic_DNA"/>
</dbReference>
<keyword evidence="1" id="KW-1133">Transmembrane helix</keyword>
<reference evidence="2" key="1">
    <citation type="journal article" date="2019" name="Environ. Microbiol.">
        <title>Fungal ecological strategies reflected in gene transcription - a case study of two litter decomposers.</title>
        <authorList>
            <person name="Barbi F."/>
            <person name="Kohler A."/>
            <person name="Barry K."/>
            <person name="Baskaran P."/>
            <person name="Daum C."/>
            <person name="Fauchery L."/>
            <person name="Ihrmark K."/>
            <person name="Kuo A."/>
            <person name="LaButti K."/>
            <person name="Lipzen A."/>
            <person name="Morin E."/>
            <person name="Grigoriev I.V."/>
            <person name="Henrissat B."/>
            <person name="Lindahl B."/>
            <person name="Martin F."/>
        </authorList>
    </citation>
    <scope>NUCLEOTIDE SEQUENCE</scope>
    <source>
        <strain evidence="2">JB14</strain>
    </source>
</reference>
<accession>A0A6A4GXI9</accession>
<dbReference type="AlphaFoldDB" id="A0A6A4GXI9"/>